<dbReference type="EMBL" id="NITZ01000038">
    <property type="protein sequence ID" value="PHM46566.1"/>
    <property type="molecule type" value="Genomic_DNA"/>
</dbReference>
<dbReference type="AlphaFoldDB" id="A0A2D0JJS9"/>
<protein>
    <submittedName>
        <fullName evidence="1">Uncharacterized protein</fullName>
    </submittedName>
</protein>
<organism evidence="1 2">
    <name type="scientific">Xenorhabdus miraniensis</name>
    <dbReference type="NCBI Taxonomy" id="351674"/>
    <lineage>
        <taxon>Bacteria</taxon>
        <taxon>Pseudomonadati</taxon>
        <taxon>Pseudomonadota</taxon>
        <taxon>Gammaproteobacteria</taxon>
        <taxon>Enterobacterales</taxon>
        <taxon>Morganellaceae</taxon>
        <taxon>Xenorhabdus</taxon>
    </lineage>
</organism>
<name>A0A2D0JJS9_9GAMM</name>
<dbReference type="Proteomes" id="UP000221980">
    <property type="component" value="Unassembled WGS sequence"/>
</dbReference>
<keyword evidence="2" id="KW-1185">Reference proteome</keyword>
<comment type="caution">
    <text evidence="1">The sequence shown here is derived from an EMBL/GenBank/DDBJ whole genome shotgun (WGS) entry which is preliminary data.</text>
</comment>
<evidence type="ECO:0000313" key="2">
    <source>
        <dbReference type="Proteomes" id="UP000221980"/>
    </source>
</evidence>
<proteinExistence type="predicted"/>
<sequence length="170" mass="19898">MVYSDNHMTNIVYTDSQISEFLSEEKVVLNPKAKWKEQRKSQRKNYNLVSADGNRKYTLFIRQNIILPDNFSCGLIIEIPGNESITLVRYNGCDHPHINILEDEDVSYRFHIHKATEKYMSVGRKAEHYAEVTERYNCWEGALHCLVNDCNVVGLKLPDIDMTRDMFYDD</sequence>
<gene>
    <name evidence="1" type="ORF">Xmir_04131</name>
</gene>
<accession>A0A2D0JJS9</accession>
<reference evidence="1 2" key="1">
    <citation type="journal article" date="2017" name="Nat. Microbiol.">
        <title>Natural product diversity associated with the nematode symbionts Photorhabdus and Xenorhabdus.</title>
        <authorList>
            <person name="Tobias N.J."/>
            <person name="Wolff H."/>
            <person name="Djahanschiri B."/>
            <person name="Grundmann F."/>
            <person name="Kronenwerth M."/>
            <person name="Shi Y.M."/>
            <person name="Simonyi S."/>
            <person name="Grun P."/>
            <person name="Shapiro-Ilan D."/>
            <person name="Pidot S.J."/>
            <person name="Stinear T.P."/>
            <person name="Ebersberger I."/>
            <person name="Bode H.B."/>
        </authorList>
    </citation>
    <scope>NUCLEOTIDE SEQUENCE [LARGE SCALE GENOMIC DNA]</scope>
    <source>
        <strain evidence="1 2">DSM 17902</strain>
    </source>
</reference>
<evidence type="ECO:0000313" key="1">
    <source>
        <dbReference type="EMBL" id="PHM46566.1"/>
    </source>
</evidence>